<protein>
    <recommendedName>
        <fullName evidence="3">CopG domain protein DNA-binding domain protein</fullName>
    </recommendedName>
</protein>
<name>E8X563_GRATM</name>
<accession>E8X563</accession>
<dbReference type="STRING" id="1198114.AciX9_1265"/>
<dbReference type="GO" id="GO:0006355">
    <property type="term" value="P:regulation of DNA-templated transcription"/>
    <property type="evidence" value="ECO:0007669"/>
    <property type="project" value="InterPro"/>
</dbReference>
<sequence length="99" mass="11265">MATATPNTPSQRTVVLLRPNEKKRLLKLAREEKVSSSEILRRSLNAYQSGSSDSEEHQLKKLFAEMNAALDDALISTRNARVEIAEDLAQMRQRREQRA</sequence>
<evidence type="ECO:0008006" key="3">
    <source>
        <dbReference type="Google" id="ProtNLM"/>
    </source>
</evidence>
<reference evidence="2" key="1">
    <citation type="submission" date="2011-01" db="EMBL/GenBank/DDBJ databases">
        <title>Complete sequence of chromosome of Acidobacterium sp. MP5ACTX9.</title>
        <authorList>
            <consortium name="US DOE Joint Genome Institute"/>
            <person name="Lucas S."/>
            <person name="Copeland A."/>
            <person name="Lapidus A."/>
            <person name="Cheng J.-F."/>
            <person name="Goodwin L."/>
            <person name="Pitluck S."/>
            <person name="Teshima H."/>
            <person name="Detter J.C."/>
            <person name="Han C."/>
            <person name="Tapia R."/>
            <person name="Land M."/>
            <person name="Hauser L."/>
            <person name="Kyrpides N."/>
            <person name="Ivanova N."/>
            <person name="Ovchinnikova G."/>
            <person name="Pagani I."/>
            <person name="Rawat S.R."/>
            <person name="Mannisto M."/>
            <person name="Haggblom M.M."/>
            <person name="Woyke T."/>
        </authorList>
    </citation>
    <scope>NUCLEOTIDE SEQUENCE [LARGE SCALE GENOMIC DNA]</scope>
    <source>
        <strain evidence="2">MP5ACTX9</strain>
    </source>
</reference>
<evidence type="ECO:0000313" key="2">
    <source>
        <dbReference type="Proteomes" id="UP000000343"/>
    </source>
</evidence>
<keyword evidence="2" id="KW-1185">Reference proteome</keyword>
<dbReference type="Proteomes" id="UP000000343">
    <property type="component" value="Chromosome"/>
</dbReference>
<evidence type="ECO:0000313" key="1">
    <source>
        <dbReference type="EMBL" id="ADW68327.1"/>
    </source>
</evidence>
<dbReference type="AlphaFoldDB" id="E8X563"/>
<dbReference type="KEGG" id="acm:AciX9_1265"/>
<dbReference type="EMBL" id="CP002480">
    <property type="protein sequence ID" value="ADW68327.1"/>
    <property type="molecule type" value="Genomic_DNA"/>
</dbReference>
<organism evidence="2">
    <name type="scientific">Granulicella tundricola (strain ATCC BAA-1859 / DSM 23138 / MP5ACTX9)</name>
    <dbReference type="NCBI Taxonomy" id="1198114"/>
    <lineage>
        <taxon>Bacteria</taxon>
        <taxon>Pseudomonadati</taxon>
        <taxon>Acidobacteriota</taxon>
        <taxon>Terriglobia</taxon>
        <taxon>Terriglobales</taxon>
        <taxon>Acidobacteriaceae</taxon>
        <taxon>Granulicella</taxon>
    </lineage>
</organism>
<gene>
    <name evidence="1" type="ordered locus">AciX9_1265</name>
</gene>
<dbReference type="HOGENOM" id="CLU_2316355_0_0_0"/>
<dbReference type="PaxDb" id="1198114-AciX9_1265"/>
<proteinExistence type="predicted"/>
<dbReference type="RefSeq" id="WP_013579650.1">
    <property type="nucleotide sequence ID" value="NC_015064.1"/>
</dbReference>